<dbReference type="InterPro" id="IPR011335">
    <property type="entry name" value="Restrct_endonuc-II-like"/>
</dbReference>
<gene>
    <name evidence="2" type="ORF">E6A44_010600</name>
</gene>
<evidence type="ECO:0000259" key="1">
    <source>
        <dbReference type="Pfam" id="PF04480"/>
    </source>
</evidence>
<dbReference type="Gene3D" id="3.40.960.10">
    <property type="entry name" value="VSR Endonuclease"/>
    <property type="match status" value="1"/>
</dbReference>
<dbReference type="InterPro" id="IPR007569">
    <property type="entry name" value="DUF559"/>
</dbReference>
<reference evidence="2 3" key="1">
    <citation type="submission" date="2024-12" db="EMBL/GenBank/DDBJ databases">
        <authorList>
            <person name="Hu S."/>
        </authorList>
    </citation>
    <scope>NUCLEOTIDE SEQUENCE [LARGE SCALE GENOMIC DNA]</scope>
    <source>
        <strain evidence="2 3">THG-T11</strain>
    </source>
</reference>
<comment type="caution">
    <text evidence="2">The sequence shown here is derived from an EMBL/GenBank/DDBJ whole genome shotgun (WGS) entry which is preliminary data.</text>
</comment>
<dbReference type="Pfam" id="PF04480">
    <property type="entry name" value="DUF559"/>
    <property type="match status" value="1"/>
</dbReference>
<evidence type="ECO:0000313" key="3">
    <source>
        <dbReference type="Proteomes" id="UP001517247"/>
    </source>
</evidence>
<proteinExistence type="predicted"/>
<dbReference type="GO" id="GO:0004519">
    <property type="term" value="F:endonuclease activity"/>
    <property type="evidence" value="ECO:0007669"/>
    <property type="project" value="UniProtKB-KW"/>
</dbReference>
<evidence type="ECO:0000313" key="2">
    <source>
        <dbReference type="EMBL" id="MFN0256023.1"/>
    </source>
</evidence>
<sequence length="138" mass="16128">MNSISINGISILQCPKPNLPYNPKLKERAKALRYAENLPEVLFWIQVTKNQFHGLDFDRQRVIGNYIVDFYVRQLSLVIEIDGASHDFDGDYDERREQYLISLGLKVYRITVVDVLKNMDFVLIGLENYIIENYGVRL</sequence>
<feature type="domain" description="DUF559" evidence="1">
    <location>
        <begin position="24"/>
        <end position="123"/>
    </location>
</feature>
<dbReference type="SUPFAM" id="SSF52980">
    <property type="entry name" value="Restriction endonuclease-like"/>
    <property type="match status" value="1"/>
</dbReference>
<name>A0ABW9J667_9SPHI</name>
<dbReference type="PANTHER" id="PTHR38590">
    <property type="entry name" value="BLL0828 PROTEIN"/>
    <property type="match status" value="1"/>
</dbReference>
<dbReference type="Proteomes" id="UP001517247">
    <property type="component" value="Unassembled WGS sequence"/>
</dbReference>
<keyword evidence="2" id="KW-0540">Nuclease</keyword>
<keyword evidence="2" id="KW-0255">Endonuclease</keyword>
<dbReference type="PANTHER" id="PTHR38590:SF1">
    <property type="entry name" value="BLL0828 PROTEIN"/>
    <property type="match status" value="1"/>
</dbReference>
<dbReference type="RefSeq" id="WP_138723129.1">
    <property type="nucleotide sequence ID" value="NZ_SSHJ02000006.1"/>
</dbReference>
<protein>
    <submittedName>
        <fullName evidence="2">Endonuclease domain-containing protein</fullName>
    </submittedName>
</protein>
<keyword evidence="2" id="KW-0378">Hydrolase</keyword>
<dbReference type="CDD" id="cd01038">
    <property type="entry name" value="Endonuclease_DUF559"/>
    <property type="match status" value="1"/>
</dbReference>
<dbReference type="InterPro" id="IPR047216">
    <property type="entry name" value="Endonuclease_DUF559_bact"/>
</dbReference>
<accession>A0ABW9J667</accession>
<keyword evidence="3" id="KW-1185">Reference proteome</keyword>
<dbReference type="EMBL" id="SSHJ02000006">
    <property type="protein sequence ID" value="MFN0256023.1"/>
    <property type="molecule type" value="Genomic_DNA"/>
</dbReference>
<organism evidence="2 3">
    <name type="scientific">Pedobacter ureilyticus</name>
    <dbReference type="NCBI Taxonomy" id="1393051"/>
    <lineage>
        <taxon>Bacteria</taxon>
        <taxon>Pseudomonadati</taxon>
        <taxon>Bacteroidota</taxon>
        <taxon>Sphingobacteriia</taxon>
        <taxon>Sphingobacteriales</taxon>
        <taxon>Sphingobacteriaceae</taxon>
        <taxon>Pedobacter</taxon>
    </lineage>
</organism>